<dbReference type="SUPFAM" id="SSF52540">
    <property type="entry name" value="P-loop containing nucleoside triphosphate hydrolases"/>
    <property type="match status" value="1"/>
</dbReference>
<dbReference type="Pfam" id="PF01715">
    <property type="entry name" value="IPPT"/>
    <property type="match status" value="1"/>
</dbReference>
<feature type="site" description="Interaction with substrate tRNA" evidence="10">
    <location>
        <position position="99"/>
    </location>
</feature>
<comment type="catalytic activity">
    <reaction evidence="9 10 11">
        <text>adenosine(37) in tRNA + dimethylallyl diphosphate = N(6)-dimethylallyladenosine(37) in tRNA + diphosphate</text>
        <dbReference type="Rhea" id="RHEA:26482"/>
        <dbReference type="Rhea" id="RHEA-COMP:10162"/>
        <dbReference type="Rhea" id="RHEA-COMP:10375"/>
        <dbReference type="ChEBI" id="CHEBI:33019"/>
        <dbReference type="ChEBI" id="CHEBI:57623"/>
        <dbReference type="ChEBI" id="CHEBI:74411"/>
        <dbReference type="ChEBI" id="CHEBI:74415"/>
        <dbReference type="EC" id="2.5.1.75"/>
    </reaction>
</comment>
<evidence type="ECO:0000256" key="3">
    <source>
        <dbReference type="ARBA" id="ARBA00005842"/>
    </source>
</evidence>
<evidence type="ECO:0000256" key="10">
    <source>
        <dbReference type="HAMAP-Rule" id="MF_00185"/>
    </source>
</evidence>
<evidence type="ECO:0000256" key="4">
    <source>
        <dbReference type="ARBA" id="ARBA00022679"/>
    </source>
</evidence>
<evidence type="ECO:0000256" key="13">
    <source>
        <dbReference type="RuleBase" id="RU003785"/>
    </source>
</evidence>
<keyword evidence="6 10" id="KW-0547">Nucleotide-binding</keyword>
<evidence type="ECO:0000256" key="1">
    <source>
        <dbReference type="ARBA" id="ARBA00001946"/>
    </source>
</evidence>
<evidence type="ECO:0000313" key="15">
    <source>
        <dbReference type="Proteomes" id="UP000824109"/>
    </source>
</evidence>
<dbReference type="GO" id="GO:0005524">
    <property type="term" value="F:ATP binding"/>
    <property type="evidence" value="ECO:0007669"/>
    <property type="project" value="UniProtKB-UniRule"/>
</dbReference>
<dbReference type="PANTHER" id="PTHR11088">
    <property type="entry name" value="TRNA DIMETHYLALLYLTRANSFERASE"/>
    <property type="match status" value="1"/>
</dbReference>
<sequence>MPLIVVAGPTASGKTRLAIDIAKHYGGEIVSADSMQIYKYMDIGTAKPTAAERAECLHHLIDFVEPDEDFSVAQYTELAHKVIADIHRRGLLPVMCGGTGLYINSVVNDIEFGEMEKDEEMRRELQEIAEREGNGRLIEILSELDPVSAKRLHPNNLRRVIRAIEFCRITGTPISEHQERTRQIESRYEPLMFCIAHERSVLYDRINRRVDIMLEEGLVDEVRRLMDMGYSKELNSMQAIGYKEIIEYLEGGCTLTEASEAVKQGSRRYAKRQLTWFRRDERIVMLDPKTASEDAVRITDEKIK</sequence>
<comment type="subunit">
    <text evidence="10">Monomer.</text>
</comment>
<dbReference type="HAMAP" id="MF_00185">
    <property type="entry name" value="IPP_trans"/>
    <property type="match status" value="1"/>
</dbReference>
<evidence type="ECO:0000256" key="2">
    <source>
        <dbReference type="ARBA" id="ARBA00003213"/>
    </source>
</evidence>
<keyword evidence="4 10" id="KW-0808">Transferase</keyword>
<dbReference type="GO" id="GO:0052381">
    <property type="term" value="F:tRNA dimethylallyltransferase activity"/>
    <property type="evidence" value="ECO:0007669"/>
    <property type="project" value="UniProtKB-UniRule"/>
</dbReference>
<comment type="cofactor">
    <cofactor evidence="1 10">
        <name>Mg(2+)</name>
        <dbReference type="ChEBI" id="CHEBI:18420"/>
    </cofactor>
</comment>
<dbReference type="EMBL" id="DVNB01000053">
    <property type="protein sequence ID" value="HIU57208.1"/>
    <property type="molecule type" value="Genomic_DNA"/>
</dbReference>
<dbReference type="Gene3D" id="1.10.20.140">
    <property type="match status" value="1"/>
</dbReference>
<keyword evidence="7 10" id="KW-0067">ATP-binding</keyword>
<evidence type="ECO:0000313" key="14">
    <source>
        <dbReference type="EMBL" id="HIU57208.1"/>
    </source>
</evidence>
<comment type="function">
    <text evidence="2 10 12">Catalyzes the transfer of a dimethylallyl group onto the adenine at position 37 in tRNAs that read codons beginning with uridine, leading to the formation of N6-(dimethylallyl)adenosine (i(6)A).</text>
</comment>
<dbReference type="AlphaFoldDB" id="A0A9D1MB27"/>
<organism evidence="14 15">
    <name type="scientific">Candidatus Ornithomonoglobus merdipullorum</name>
    <dbReference type="NCBI Taxonomy" id="2840895"/>
    <lineage>
        <taxon>Bacteria</taxon>
        <taxon>Bacillati</taxon>
        <taxon>Bacillota</taxon>
        <taxon>Clostridia</taxon>
        <taxon>Candidatus Ornithomonoglobus</taxon>
    </lineage>
</organism>
<dbReference type="NCBIfam" id="TIGR00174">
    <property type="entry name" value="miaA"/>
    <property type="match status" value="1"/>
</dbReference>
<dbReference type="InterPro" id="IPR018022">
    <property type="entry name" value="IPT"/>
</dbReference>
<feature type="binding site" evidence="10">
    <location>
        <begin position="10"/>
        <end position="15"/>
    </location>
    <ligand>
        <name>substrate</name>
    </ligand>
</feature>
<evidence type="ECO:0000256" key="8">
    <source>
        <dbReference type="ARBA" id="ARBA00022842"/>
    </source>
</evidence>
<evidence type="ECO:0000256" key="12">
    <source>
        <dbReference type="RuleBase" id="RU003784"/>
    </source>
</evidence>
<gene>
    <name evidence="10 14" type="primary">miaA</name>
    <name evidence="14" type="ORF">IAA61_05275</name>
</gene>
<evidence type="ECO:0000256" key="7">
    <source>
        <dbReference type="ARBA" id="ARBA00022840"/>
    </source>
</evidence>
<proteinExistence type="inferred from homology"/>
<name>A0A9D1MB27_9FIRM</name>
<dbReference type="Gene3D" id="3.40.50.300">
    <property type="entry name" value="P-loop containing nucleotide triphosphate hydrolases"/>
    <property type="match status" value="1"/>
</dbReference>
<dbReference type="GO" id="GO:0006400">
    <property type="term" value="P:tRNA modification"/>
    <property type="evidence" value="ECO:0007669"/>
    <property type="project" value="TreeGrafter"/>
</dbReference>
<comment type="caution">
    <text evidence="10">Lacks conserved residue(s) required for the propagation of feature annotation.</text>
</comment>
<accession>A0A9D1MB27</accession>
<dbReference type="InterPro" id="IPR027417">
    <property type="entry name" value="P-loop_NTPase"/>
</dbReference>
<reference evidence="14" key="1">
    <citation type="submission" date="2020-10" db="EMBL/GenBank/DDBJ databases">
        <authorList>
            <person name="Gilroy R."/>
        </authorList>
    </citation>
    <scope>NUCLEOTIDE SEQUENCE</scope>
    <source>
        <strain evidence="14">USAMLcec3-3695</strain>
    </source>
</reference>
<evidence type="ECO:0000256" key="6">
    <source>
        <dbReference type="ARBA" id="ARBA00022741"/>
    </source>
</evidence>
<protein>
    <recommendedName>
        <fullName evidence="10">tRNA dimethylallyltransferase</fullName>
        <ecNumber evidence="10">2.5.1.75</ecNumber>
    </recommendedName>
    <alternativeName>
        <fullName evidence="10">Dimethylallyl diphosphate:tRNA dimethylallyltransferase</fullName>
        <shortName evidence="10">DMAPP:tRNA dimethylallyltransferase</shortName>
        <shortName evidence="10">DMATase</shortName>
    </alternativeName>
    <alternativeName>
        <fullName evidence="10">Isopentenyl-diphosphate:tRNA isopentenyltransferase</fullName>
        <shortName evidence="10">IPP transferase</shortName>
        <shortName evidence="10">IPPT</shortName>
        <shortName evidence="10">IPTase</shortName>
    </alternativeName>
</protein>
<evidence type="ECO:0000256" key="11">
    <source>
        <dbReference type="RuleBase" id="RU003783"/>
    </source>
</evidence>
<comment type="caution">
    <text evidence="14">The sequence shown here is derived from an EMBL/GenBank/DDBJ whole genome shotgun (WGS) entry which is preliminary data.</text>
</comment>
<feature type="region of interest" description="Interaction with substrate tRNA" evidence="10">
    <location>
        <begin position="33"/>
        <end position="36"/>
    </location>
</feature>
<feature type="site" description="Interaction with substrate tRNA" evidence="10">
    <location>
        <position position="122"/>
    </location>
</feature>
<reference evidence="14" key="2">
    <citation type="journal article" date="2021" name="PeerJ">
        <title>Extensive microbial diversity within the chicken gut microbiome revealed by metagenomics and culture.</title>
        <authorList>
            <person name="Gilroy R."/>
            <person name="Ravi A."/>
            <person name="Getino M."/>
            <person name="Pursley I."/>
            <person name="Horton D.L."/>
            <person name="Alikhan N.F."/>
            <person name="Baker D."/>
            <person name="Gharbi K."/>
            <person name="Hall N."/>
            <person name="Watson M."/>
            <person name="Adriaenssens E.M."/>
            <person name="Foster-Nyarko E."/>
            <person name="Jarju S."/>
            <person name="Secka A."/>
            <person name="Antonio M."/>
            <person name="Oren A."/>
            <person name="Chaudhuri R.R."/>
            <person name="La Ragione R."/>
            <person name="Hildebrand F."/>
            <person name="Pallen M.J."/>
        </authorList>
    </citation>
    <scope>NUCLEOTIDE SEQUENCE</scope>
    <source>
        <strain evidence="14">USAMLcec3-3695</strain>
    </source>
</reference>
<dbReference type="InterPro" id="IPR039657">
    <property type="entry name" value="Dimethylallyltransferase"/>
</dbReference>
<comment type="similarity">
    <text evidence="3 10 13">Belongs to the IPP transferase family.</text>
</comment>
<keyword evidence="8 10" id="KW-0460">Magnesium</keyword>
<evidence type="ECO:0000256" key="9">
    <source>
        <dbReference type="ARBA" id="ARBA00049563"/>
    </source>
</evidence>
<dbReference type="Proteomes" id="UP000824109">
    <property type="component" value="Unassembled WGS sequence"/>
</dbReference>
<keyword evidence="5 10" id="KW-0819">tRNA processing</keyword>
<dbReference type="EC" id="2.5.1.75" evidence="10"/>
<evidence type="ECO:0000256" key="5">
    <source>
        <dbReference type="ARBA" id="ARBA00022694"/>
    </source>
</evidence>
<dbReference type="PANTHER" id="PTHR11088:SF60">
    <property type="entry name" value="TRNA DIMETHYLALLYLTRANSFERASE"/>
    <property type="match status" value="1"/>
</dbReference>
<feature type="binding site" evidence="10">
    <location>
        <begin position="8"/>
        <end position="15"/>
    </location>
    <ligand>
        <name>ATP</name>
        <dbReference type="ChEBI" id="CHEBI:30616"/>
    </ligand>
</feature>